<evidence type="ECO:0000256" key="2">
    <source>
        <dbReference type="ARBA" id="ARBA00023242"/>
    </source>
</evidence>
<feature type="region of interest" description="Disordered" evidence="4">
    <location>
        <begin position="428"/>
        <end position="455"/>
    </location>
</feature>
<evidence type="ECO:0000313" key="7">
    <source>
        <dbReference type="Proteomes" id="UP001567538"/>
    </source>
</evidence>
<name>A0ABD1HI59_SALDI</name>
<feature type="region of interest" description="Disordered" evidence="4">
    <location>
        <begin position="230"/>
        <end position="255"/>
    </location>
</feature>
<dbReference type="PROSITE" id="PS51319">
    <property type="entry name" value="TFIIS_N"/>
    <property type="match status" value="1"/>
</dbReference>
<dbReference type="EMBL" id="JBEAFC010000006">
    <property type="protein sequence ID" value="KAL1554711.1"/>
    <property type="molecule type" value="Genomic_DNA"/>
</dbReference>
<protein>
    <submittedName>
        <fullName evidence="6">Mediator of RNA polymerase II transcription subunit 26b</fullName>
    </submittedName>
</protein>
<evidence type="ECO:0000313" key="6">
    <source>
        <dbReference type="EMBL" id="KAL1554711.1"/>
    </source>
</evidence>
<dbReference type="PANTHER" id="PTHR46554">
    <property type="entry name" value="MEDIATOR OF RNA POLYMERASE II TRANSCRIPTION SUBUNIT 26A-RELATED"/>
    <property type="match status" value="1"/>
</dbReference>
<keyword evidence="2 3" id="KW-0539">Nucleus</keyword>
<dbReference type="SUPFAM" id="SSF47676">
    <property type="entry name" value="Conserved domain common to transcription factors TFIIS, elongin A, CRSP70"/>
    <property type="match status" value="1"/>
</dbReference>
<feature type="compositionally biased region" description="Polar residues" evidence="4">
    <location>
        <begin position="277"/>
        <end position="290"/>
    </location>
</feature>
<evidence type="ECO:0000259" key="5">
    <source>
        <dbReference type="PROSITE" id="PS51319"/>
    </source>
</evidence>
<sequence>MTRNPVSPDKWRDYFTTANSDIFSIIEHAIMVAASDFPYDFKLKRDRIAEMLFTCRVTTKCRGCNRAELCVAYDDCVKKICGDGKDSKGSKVSSNGRGGQEDDHREVMEMNAENQARDQDYDDAEALTDEIEEETQFLEEVARIKDVIDEREGKSDEALFESLRRLQLMPLSVEILKTTEIGKSVNALRKHGSKEIRNLVRRLVEDWKLMVDAWVSATTAIAGANCTTETAKTPGVEDEDEEEEGLPSPPLDEGAFFAAPTSMEWSQFFDGMDDDGNLQNCGEFNKNQKNGRTRTDIPTRKSESPNDTRTPPKHLKAGNQRNQEPMTKKESPPCKPNTPVRPKPTNNGMGTRRPNPVAQPNGNYVFKAQQNGTIQKKPPPQQQEKLNHVSEASHQMKLEDAKRKLHERYQEAENAKKQRTIQVVELHELPKQSLGRGNQHTRPGNHHRQWAQGRW</sequence>
<dbReference type="AlphaFoldDB" id="A0ABD1HI59"/>
<proteinExistence type="predicted"/>
<feature type="compositionally biased region" description="Pro residues" evidence="4">
    <location>
        <begin position="333"/>
        <end position="342"/>
    </location>
</feature>
<dbReference type="InterPro" id="IPR017923">
    <property type="entry name" value="TFIIS_N"/>
</dbReference>
<reference evidence="6 7" key="1">
    <citation type="submission" date="2024-06" db="EMBL/GenBank/DDBJ databases">
        <title>A chromosome level genome sequence of Diviner's sage (Salvia divinorum).</title>
        <authorList>
            <person name="Ford S.A."/>
            <person name="Ro D.-K."/>
            <person name="Ness R.W."/>
            <person name="Phillips M.A."/>
        </authorList>
    </citation>
    <scope>NUCLEOTIDE SEQUENCE [LARGE SCALE GENOMIC DNA]</scope>
    <source>
        <strain evidence="6">SAF-2024a</strain>
        <tissue evidence="6">Leaf</tissue>
    </source>
</reference>
<evidence type="ECO:0000256" key="1">
    <source>
        <dbReference type="ARBA" id="ARBA00004123"/>
    </source>
</evidence>
<feature type="region of interest" description="Disordered" evidence="4">
    <location>
        <begin position="84"/>
        <end position="105"/>
    </location>
</feature>
<comment type="caution">
    <text evidence="6">The sequence shown here is derived from an EMBL/GenBank/DDBJ whole genome shotgun (WGS) entry which is preliminary data.</text>
</comment>
<dbReference type="Pfam" id="PF08711">
    <property type="entry name" value="Med26"/>
    <property type="match status" value="1"/>
</dbReference>
<dbReference type="InterPro" id="IPR035441">
    <property type="entry name" value="TFIIS/LEDGF_dom_sf"/>
</dbReference>
<feature type="domain" description="TFIIS N-terminal" evidence="5">
    <location>
        <begin position="139"/>
        <end position="214"/>
    </location>
</feature>
<feature type="region of interest" description="Disordered" evidence="4">
    <location>
        <begin position="267"/>
        <end position="361"/>
    </location>
</feature>
<dbReference type="InterPro" id="IPR003617">
    <property type="entry name" value="TFIIS/CRSP70_N_sub"/>
</dbReference>
<evidence type="ECO:0000256" key="4">
    <source>
        <dbReference type="SAM" id="MobiDB-lite"/>
    </source>
</evidence>
<feature type="region of interest" description="Disordered" evidence="4">
    <location>
        <begin position="373"/>
        <end position="397"/>
    </location>
</feature>
<dbReference type="GO" id="GO:0005634">
    <property type="term" value="C:nucleus"/>
    <property type="evidence" value="ECO:0007669"/>
    <property type="project" value="UniProtKB-SubCell"/>
</dbReference>
<dbReference type="Proteomes" id="UP001567538">
    <property type="component" value="Unassembled WGS sequence"/>
</dbReference>
<comment type="subcellular location">
    <subcellularLocation>
        <location evidence="1 3">Nucleus</location>
    </subcellularLocation>
</comment>
<dbReference type="CDD" id="cd00183">
    <property type="entry name" value="TFIIS_I"/>
    <property type="match status" value="1"/>
</dbReference>
<dbReference type="SMART" id="SM00509">
    <property type="entry name" value="TFS2N"/>
    <property type="match status" value="1"/>
</dbReference>
<accession>A0ABD1HI59</accession>
<feature type="compositionally biased region" description="Acidic residues" evidence="4">
    <location>
        <begin position="236"/>
        <end position="245"/>
    </location>
</feature>
<dbReference type="PANTHER" id="PTHR46554:SF2">
    <property type="entry name" value="TFIIS N-TERMINAL DOMAIN-CONTAINING PROTEIN"/>
    <property type="match status" value="1"/>
</dbReference>
<feature type="compositionally biased region" description="Basic and acidic residues" evidence="4">
    <location>
        <begin position="293"/>
        <end position="306"/>
    </location>
</feature>
<evidence type="ECO:0000256" key="3">
    <source>
        <dbReference type="PROSITE-ProRule" id="PRU00649"/>
    </source>
</evidence>
<dbReference type="Gene3D" id="1.20.930.10">
    <property type="entry name" value="Conserved domain common to transcription factors TFIIS, elongin A, CRSP70"/>
    <property type="match status" value="1"/>
</dbReference>
<organism evidence="6 7">
    <name type="scientific">Salvia divinorum</name>
    <name type="common">Maria pastora</name>
    <name type="synonym">Diviner's sage</name>
    <dbReference type="NCBI Taxonomy" id="28513"/>
    <lineage>
        <taxon>Eukaryota</taxon>
        <taxon>Viridiplantae</taxon>
        <taxon>Streptophyta</taxon>
        <taxon>Embryophyta</taxon>
        <taxon>Tracheophyta</taxon>
        <taxon>Spermatophyta</taxon>
        <taxon>Magnoliopsida</taxon>
        <taxon>eudicotyledons</taxon>
        <taxon>Gunneridae</taxon>
        <taxon>Pentapetalae</taxon>
        <taxon>asterids</taxon>
        <taxon>lamiids</taxon>
        <taxon>Lamiales</taxon>
        <taxon>Lamiaceae</taxon>
        <taxon>Nepetoideae</taxon>
        <taxon>Mentheae</taxon>
        <taxon>Salviinae</taxon>
        <taxon>Salvia</taxon>
        <taxon>Salvia subgen. Calosphace</taxon>
    </lineage>
</organism>
<gene>
    <name evidence="6" type="ORF">AAHA92_15243</name>
</gene>
<keyword evidence="7" id="KW-1185">Reference proteome</keyword>